<dbReference type="PANTHER" id="PTHR45713:SF6">
    <property type="entry name" value="F5_8 TYPE C DOMAIN-CONTAINING PROTEIN"/>
    <property type="match status" value="1"/>
</dbReference>
<reference evidence="3" key="1">
    <citation type="submission" date="2012-12" db="EMBL/GenBank/DDBJ databases">
        <authorList>
            <person name="Hellsten U."/>
            <person name="Grimwood J."/>
            <person name="Chapman J.A."/>
            <person name="Shapiro H."/>
            <person name="Aerts A."/>
            <person name="Otillar R.P."/>
            <person name="Terry A.Y."/>
            <person name="Boore J.L."/>
            <person name="Simakov O."/>
            <person name="Marletaz F."/>
            <person name="Cho S.-J."/>
            <person name="Edsinger-Gonzales E."/>
            <person name="Havlak P."/>
            <person name="Kuo D.-H."/>
            <person name="Larsson T."/>
            <person name="Lv J."/>
            <person name="Arendt D."/>
            <person name="Savage R."/>
            <person name="Osoegawa K."/>
            <person name="de Jong P."/>
            <person name="Lindberg D.R."/>
            <person name="Seaver E.C."/>
            <person name="Weisblat D.A."/>
            <person name="Putnam N.H."/>
            <person name="Grigoriev I.V."/>
            <person name="Rokhsar D.S."/>
        </authorList>
    </citation>
    <scope>NUCLEOTIDE SEQUENCE</scope>
</reference>
<reference evidence="1 3" key="2">
    <citation type="journal article" date="2013" name="Nature">
        <title>Insights into bilaterian evolution from three spiralian genomes.</title>
        <authorList>
            <person name="Simakov O."/>
            <person name="Marletaz F."/>
            <person name="Cho S.J."/>
            <person name="Edsinger-Gonzales E."/>
            <person name="Havlak P."/>
            <person name="Hellsten U."/>
            <person name="Kuo D.H."/>
            <person name="Larsson T."/>
            <person name="Lv J."/>
            <person name="Arendt D."/>
            <person name="Savage R."/>
            <person name="Osoegawa K."/>
            <person name="de Jong P."/>
            <person name="Grimwood J."/>
            <person name="Chapman J.A."/>
            <person name="Shapiro H."/>
            <person name="Aerts A."/>
            <person name="Otillar R.P."/>
            <person name="Terry A.Y."/>
            <person name="Boore J.L."/>
            <person name="Grigoriev I.V."/>
            <person name="Lindberg D.R."/>
            <person name="Seaver E.C."/>
            <person name="Weisblat D.A."/>
            <person name="Putnam N.H."/>
            <person name="Rokhsar D.S."/>
        </authorList>
    </citation>
    <scope>NUCLEOTIDE SEQUENCE</scope>
</reference>
<keyword evidence="3" id="KW-1185">Reference proteome</keyword>
<dbReference type="PANTHER" id="PTHR45713">
    <property type="entry name" value="FTP DOMAIN-CONTAINING PROTEIN"/>
    <property type="match status" value="1"/>
</dbReference>
<dbReference type="HOGENOM" id="CLU_1268137_0_0_1"/>
<dbReference type="InParanoid" id="T1F400"/>
<evidence type="ECO:0000313" key="2">
    <source>
        <dbReference type="EnsemblMetazoa" id="HelroP171258"/>
    </source>
</evidence>
<dbReference type="RefSeq" id="XP_009016238.1">
    <property type="nucleotide sequence ID" value="XM_009017990.1"/>
</dbReference>
<dbReference type="CTD" id="20203549"/>
<sequence length="218" mass="24965">MVIVTDRVSELVGTGDFGRSKIIVQKLKNFFPESEIFRNGVKTFHGPVLDGTTGLFHHWPHIRKLFTRKYIHISIRNQKQHPKYLSSRGQYKYTVVKSSKHTLKCNANLPSNRYIIAQQPVNGAGLLTICEMEVFAAKNLNSKIWKRYQSTHLTGYTTRVTTFNNVMSCLLMCVPGEYDSVNFHINGAVCEMNSHMNGYQQTSLNNLLGWIFLEVEYA</sequence>
<reference evidence="2" key="3">
    <citation type="submission" date="2015-06" db="UniProtKB">
        <authorList>
            <consortium name="EnsemblMetazoa"/>
        </authorList>
    </citation>
    <scope>IDENTIFICATION</scope>
</reference>
<accession>T1F400</accession>
<organism evidence="2 3">
    <name type="scientific">Helobdella robusta</name>
    <name type="common">Californian leech</name>
    <dbReference type="NCBI Taxonomy" id="6412"/>
    <lineage>
        <taxon>Eukaryota</taxon>
        <taxon>Metazoa</taxon>
        <taxon>Spiralia</taxon>
        <taxon>Lophotrochozoa</taxon>
        <taxon>Annelida</taxon>
        <taxon>Clitellata</taxon>
        <taxon>Hirudinea</taxon>
        <taxon>Rhynchobdellida</taxon>
        <taxon>Glossiphoniidae</taxon>
        <taxon>Helobdella</taxon>
    </lineage>
</organism>
<gene>
    <name evidence="2" type="primary">20203549</name>
    <name evidence="1" type="ORF">HELRODRAFT_171258</name>
</gene>
<proteinExistence type="predicted"/>
<dbReference type="EnsemblMetazoa" id="HelroT171258">
    <property type="protein sequence ID" value="HelroP171258"/>
    <property type="gene ID" value="HelroG171258"/>
</dbReference>
<protein>
    <recommendedName>
        <fullName evidence="4">Apple domain-containing protein</fullName>
    </recommendedName>
</protein>
<evidence type="ECO:0000313" key="3">
    <source>
        <dbReference type="Proteomes" id="UP000015101"/>
    </source>
</evidence>
<dbReference type="KEGG" id="hro:HELRODRAFT_171258"/>
<evidence type="ECO:0000313" key="1">
    <source>
        <dbReference type="EMBL" id="ESO05605.1"/>
    </source>
</evidence>
<dbReference type="Proteomes" id="UP000015101">
    <property type="component" value="Unassembled WGS sequence"/>
</dbReference>
<evidence type="ECO:0008006" key="4">
    <source>
        <dbReference type="Google" id="ProtNLM"/>
    </source>
</evidence>
<dbReference type="OrthoDB" id="6159618at2759"/>
<dbReference type="AlphaFoldDB" id="T1F400"/>
<dbReference type="InterPro" id="IPR051941">
    <property type="entry name" value="BG_Antigen-Binding_Lectin"/>
</dbReference>
<dbReference type="eggNOG" id="ENOG502TKQC">
    <property type="taxonomic scope" value="Eukaryota"/>
</dbReference>
<name>T1F400_HELRO</name>
<dbReference type="EMBL" id="AMQM01003830">
    <property type="status" value="NOT_ANNOTATED_CDS"/>
    <property type="molecule type" value="Genomic_DNA"/>
</dbReference>
<dbReference type="GeneID" id="20203549"/>
<dbReference type="EMBL" id="KB096325">
    <property type="protein sequence ID" value="ESO05605.1"/>
    <property type="molecule type" value="Genomic_DNA"/>
</dbReference>